<name>F8KUW6_PARAV</name>
<dbReference type="InterPro" id="IPR050194">
    <property type="entry name" value="Glycosyltransferase_grp1"/>
</dbReference>
<reference evidence="3 4" key="2">
    <citation type="journal article" date="2011" name="Mol. Biol. Evol.">
        <title>Unity in variety--the pan-genome of the Chlamydiae.</title>
        <authorList>
            <person name="Collingro A."/>
            <person name="Tischler P."/>
            <person name="Weinmaier T."/>
            <person name="Penz T."/>
            <person name="Heinz E."/>
            <person name="Brunham R.C."/>
            <person name="Read T.D."/>
            <person name="Bavoil P.M."/>
            <person name="Sachse K."/>
            <person name="Kahane S."/>
            <person name="Friedman M.G."/>
            <person name="Rattei T."/>
            <person name="Myers G.S."/>
            <person name="Horn M."/>
        </authorList>
    </citation>
    <scope>NUCLEOTIDE SEQUENCE [LARGE SCALE GENOMIC DNA]</scope>
    <source>
        <strain evidence="4">UV7</strain>
    </source>
</reference>
<gene>
    <name evidence="3" type="ordered locus">PUV_00810</name>
</gene>
<feature type="domain" description="Glycosyl transferase family 1" evidence="1">
    <location>
        <begin position="221"/>
        <end position="362"/>
    </location>
</feature>
<dbReference type="Proteomes" id="UP000000495">
    <property type="component" value="Chromosome"/>
</dbReference>
<proteinExistence type="predicted"/>
<protein>
    <submittedName>
        <fullName evidence="3">Uncharacterized protein</fullName>
    </submittedName>
</protein>
<dbReference type="EMBL" id="FR872580">
    <property type="protein sequence ID" value="CCB85031.1"/>
    <property type="molecule type" value="Genomic_DNA"/>
</dbReference>
<feature type="domain" description="Glycosyltransferase subfamily 4-like N-terminal" evidence="2">
    <location>
        <begin position="28"/>
        <end position="207"/>
    </location>
</feature>
<accession>F8KUW6</accession>
<dbReference type="InterPro" id="IPR001296">
    <property type="entry name" value="Glyco_trans_1"/>
</dbReference>
<dbReference type="GO" id="GO:0016757">
    <property type="term" value="F:glycosyltransferase activity"/>
    <property type="evidence" value="ECO:0007669"/>
    <property type="project" value="InterPro"/>
</dbReference>
<evidence type="ECO:0000313" key="4">
    <source>
        <dbReference type="Proteomes" id="UP000000495"/>
    </source>
</evidence>
<dbReference type="SUPFAM" id="SSF53756">
    <property type="entry name" value="UDP-Glycosyltransferase/glycogen phosphorylase"/>
    <property type="match status" value="1"/>
</dbReference>
<organism evidence="3 4">
    <name type="scientific">Parachlamydia acanthamoebae (strain UV7)</name>
    <dbReference type="NCBI Taxonomy" id="765952"/>
    <lineage>
        <taxon>Bacteria</taxon>
        <taxon>Pseudomonadati</taxon>
        <taxon>Chlamydiota</taxon>
        <taxon>Chlamydiia</taxon>
        <taxon>Parachlamydiales</taxon>
        <taxon>Parachlamydiaceae</taxon>
        <taxon>Parachlamydia</taxon>
    </lineage>
</organism>
<dbReference type="Pfam" id="PF13439">
    <property type="entry name" value="Glyco_transf_4"/>
    <property type="match status" value="1"/>
</dbReference>
<evidence type="ECO:0000313" key="3">
    <source>
        <dbReference type="EMBL" id="CCB85031.1"/>
    </source>
</evidence>
<dbReference type="OrthoDB" id="9795068at2"/>
<dbReference type="AlphaFoldDB" id="F8KUW6"/>
<dbReference type="PANTHER" id="PTHR45947">
    <property type="entry name" value="SULFOQUINOVOSYL TRANSFERASE SQD2"/>
    <property type="match status" value="1"/>
</dbReference>
<dbReference type="RefSeq" id="WP_013924119.1">
    <property type="nucleotide sequence ID" value="NC_015702.1"/>
</dbReference>
<dbReference type="STRING" id="765952.PUV_00810"/>
<dbReference type="eggNOG" id="COG0438">
    <property type="taxonomic scope" value="Bacteria"/>
</dbReference>
<reference key="1">
    <citation type="journal article" date="2011" name="Mol. Biol. Evol.">
        <title>Unity in variety -- the pan-genome of the Chlamydiae.</title>
        <authorList>
            <person name="Collingro A."/>
            <person name="Tischler P."/>
            <person name="Weinmaier T."/>
            <person name="Penz T."/>
            <person name="Heinz E."/>
            <person name="Brunham R.C."/>
            <person name="Read T.D."/>
            <person name="Bavoil P.M."/>
            <person name="Sachse K."/>
            <person name="Kahane S."/>
            <person name="Friedman M.G."/>
            <person name="Rattei T."/>
            <person name="Myers G.S.A."/>
            <person name="Horn M."/>
        </authorList>
    </citation>
    <scope>NUCLEOTIDE SEQUENCE</scope>
    <source>
        <strain>UV7</strain>
    </source>
</reference>
<dbReference type="Pfam" id="PF00534">
    <property type="entry name" value="Glycos_transf_1"/>
    <property type="match status" value="1"/>
</dbReference>
<evidence type="ECO:0000259" key="1">
    <source>
        <dbReference type="Pfam" id="PF00534"/>
    </source>
</evidence>
<dbReference type="PANTHER" id="PTHR45947:SF3">
    <property type="entry name" value="SULFOQUINOVOSYL TRANSFERASE SQD2"/>
    <property type="match status" value="1"/>
</dbReference>
<dbReference type="HOGENOM" id="CLU_009583_2_4_0"/>
<dbReference type="InterPro" id="IPR028098">
    <property type="entry name" value="Glyco_trans_4-like_N"/>
</dbReference>
<keyword evidence="4" id="KW-1185">Reference proteome</keyword>
<evidence type="ECO:0000259" key="2">
    <source>
        <dbReference type="Pfam" id="PF13439"/>
    </source>
</evidence>
<dbReference type="Gene3D" id="3.40.50.2000">
    <property type="entry name" value="Glycogen Phosphorylase B"/>
    <property type="match status" value="2"/>
</dbReference>
<sequence>MTAAPLHVLWLPSWYPIEENPLKGIFFQEQAQALHQVGIDIGIIYPEVRPLKDWRWAQGVKNHFQSSFSIENQIPTYRKHGWNLFPKMAKQQMRSWIVQAEALFKRYVAKQGKPALIHAHSVLWGGIAAKEISKKWNIPYLITEHFTGILKKKPFGTFLDDCWSRPYLSEAYRQASQVFSVGSALKDVVEHYAHRDVHVLPNFFDSDFFVLPKQQKQFVPFRFFCLAHLTANKNYPVLLKAFQLAYQKSPHICLEIGGEGELRGQLEQMARDYQIAPAVHFLGPLSRTEVLKAMHRAHAFVLPSNFETFGVVLIEALATGLPVIATRCGGPEDIVNNEVGILIPPNDPLALSQALKNIQTQINRYDPEKLRENAVSRFSRQVVTQKLIQFYRLTCSKGDHEYSRHL</sequence>
<dbReference type="KEGG" id="puv:PUV_00810"/>